<evidence type="ECO:0000313" key="3">
    <source>
        <dbReference type="Proteomes" id="UP000075391"/>
    </source>
</evidence>
<dbReference type="RefSeq" id="WP_063242588.1">
    <property type="nucleotide sequence ID" value="NZ_LUKF01000001.1"/>
</dbReference>
<feature type="transmembrane region" description="Helical" evidence="1">
    <location>
        <begin position="228"/>
        <end position="249"/>
    </location>
</feature>
<evidence type="ECO:0000256" key="1">
    <source>
        <dbReference type="SAM" id="Phobius"/>
    </source>
</evidence>
<feature type="transmembrane region" description="Helical" evidence="1">
    <location>
        <begin position="256"/>
        <end position="278"/>
    </location>
</feature>
<reference evidence="2 3" key="1">
    <citation type="submission" date="2016-03" db="EMBL/GenBank/DDBJ databases">
        <authorList>
            <person name="Ploux O."/>
        </authorList>
    </citation>
    <scope>NUCLEOTIDE SEQUENCE [LARGE SCALE GENOMIC DNA]</scope>
    <source>
        <strain evidence="2 3">BER2</strain>
    </source>
</reference>
<dbReference type="Proteomes" id="UP000075391">
    <property type="component" value="Unassembled WGS sequence"/>
</dbReference>
<sequence length="373" mass="42692">MSRTKPARGENAVESLGETWILSGSTGQDKHQGSYVKLKIALEFPHQNVRLRFVRESGWSDFVKGLGVVECQTGDKTFDDLVYINTDSPHIHRLLKSNSSLRQAIGNMLANEEVQSVEVEDGQVFLRTRAYGKQRNTEGAWGAIFPKIDFSYQFECYKTTATNLIEFREILLHNWGHDAFNWDGRGIAKGLILNAIGVTSALLLMYFLNKFLIEDKYGHLVDSLQFFVYGILPSLITFVILIGLGLLWMRGSSWTLRFLIPFLILSLFISPALVYSGAKYINYAESTFFKSVDAPIYSFEVVLRKSKNSSRYVCMVQSQNPVESQKILREDYYPEFCNELKQKRSMSNLFYHYELQKGKLGAYWYTSKAVVTK</sequence>
<feature type="transmembrane region" description="Helical" evidence="1">
    <location>
        <begin position="191"/>
        <end position="208"/>
    </location>
</feature>
<dbReference type="AlphaFoldDB" id="A0A150WWD6"/>
<evidence type="ECO:0000313" key="2">
    <source>
        <dbReference type="EMBL" id="KYG70837.1"/>
    </source>
</evidence>
<keyword evidence="1" id="KW-0812">Transmembrane</keyword>
<accession>A0A150WWD6</accession>
<gene>
    <name evidence="2" type="ORF">AZI85_02590</name>
</gene>
<comment type="caution">
    <text evidence="2">The sequence shown here is derived from an EMBL/GenBank/DDBJ whole genome shotgun (WGS) entry which is preliminary data.</text>
</comment>
<dbReference type="OrthoDB" id="8903189at2"/>
<name>A0A150WWD6_BDEBC</name>
<dbReference type="EMBL" id="LUKF01000001">
    <property type="protein sequence ID" value="KYG70837.1"/>
    <property type="molecule type" value="Genomic_DNA"/>
</dbReference>
<protein>
    <submittedName>
        <fullName evidence="2">Uncharacterized protein</fullName>
    </submittedName>
</protein>
<proteinExistence type="predicted"/>
<organism evidence="2 3">
    <name type="scientific">Bdellovibrio bacteriovorus</name>
    <dbReference type="NCBI Taxonomy" id="959"/>
    <lineage>
        <taxon>Bacteria</taxon>
        <taxon>Pseudomonadati</taxon>
        <taxon>Bdellovibrionota</taxon>
        <taxon>Bdellovibrionia</taxon>
        <taxon>Bdellovibrionales</taxon>
        <taxon>Pseudobdellovibrionaceae</taxon>
        <taxon>Bdellovibrio</taxon>
    </lineage>
</organism>
<keyword evidence="1" id="KW-0472">Membrane</keyword>
<keyword evidence="1" id="KW-1133">Transmembrane helix</keyword>